<gene>
    <name evidence="2" type="ORF">D3272_17200</name>
</gene>
<dbReference type="SUPFAM" id="SSF51905">
    <property type="entry name" value="FAD/NAD(P)-binding domain"/>
    <property type="match status" value="1"/>
</dbReference>
<evidence type="ECO:0000259" key="1">
    <source>
        <dbReference type="Pfam" id="PF01593"/>
    </source>
</evidence>
<protein>
    <submittedName>
        <fullName evidence="2">FAD-dependent oxidoreductase</fullName>
    </submittedName>
</protein>
<dbReference type="PANTHER" id="PTHR42923">
    <property type="entry name" value="PROTOPORPHYRINOGEN OXIDASE"/>
    <property type="match status" value="1"/>
</dbReference>
<dbReference type="Gene3D" id="3.50.50.60">
    <property type="entry name" value="FAD/NAD(P)-binding domain"/>
    <property type="match status" value="1"/>
</dbReference>
<feature type="domain" description="Amine oxidase" evidence="1">
    <location>
        <begin position="12"/>
        <end position="398"/>
    </location>
</feature>
<dbReference type="EMBL" id="QYBC01000014">
    <property type="protein sequence ID" value="RYB03491.1"/>
    <property type="molecule type" value="Genomic_DNA"/>
</dbReference>
<dbReference type="GO" id="GO:0016491">
    <property type="term" value="F:oxidoreductase activity"/>
    <property type="evidence" value="ECO:0007669"/>
    <property type="project" value="InterPro"/>
</dbReference>
<reference evidence="2 3" key="2">
    <citation type="submission" date="2019-02" db="EMBL/GenBank/DDBJ databases">
        <title>'Lichenibacterium ramalinii' gen. nov. sp. nov., 'Lichenibacterium minor' gen. nov. sp. nov.</title>
        <authorList>
            <person name="Pankratov T."/>
        </authorList>
    </citation>
    <scope>NUCLEOTIDE SEQUENCE [LARGE SCALE GENOMIC DNA]</scope>
    <source>
        <strain evidence="2 3">RmlP001</strain>
    </source>
</reference>
<reference evidence="2 3" key="1">
    <citation type="submission" date="2018-09" db="EMBL/GenBank/DDBJ databases">
        <authorList>
            <person name="Grouzdev D.S."/>
            <person name="Krutkina M.S."/>
        </authorList>
    </citation>
    <scope>NUCLEOTIDE SEQUENCE [LARGE SCALE GENOMIC DNA]</scope>
    <source>
        <strain evidence="2 3">RmlP001</strain>
    </source>
</reference>
<dbReference type="InterPro" id="IPR050464">
    <property type="entry name" value="Zeta_carotene_desat/Oxidored"/>
</dbReference>
<sequence length="440" mass="48495">MRVVVVGAGAMGLAAAYHAAKAGHAVTVVEAGTEAGGMAAHFDFGGLSLERYYHFVCRPDAPTFALMDELGIGDRMVWRPTTMGYFIDGALHKWGDPVSLLRFPKLDLASKLRYGALMFLSAKRPRWDALERVSARDWITRWCGRAVYEKLWRPLFALKFYEHADDVSAAWIWTRIHRLGNSRRSLMQEELGHIAGGTETLVTALVEKIRALGGTVRLGEPVDEVVVERGRATGVRTAAGTIPADAVISTVPTPLVSRMIPGLPAEAKARYDAIQNIGVACLVFKLKRSVTPHFWVNIVEPDIPIPGIIEFSNLRDTGDTIVYVPYYMPVTNPRWSWSDEALADEAFAAIRRVNPALTDADRIAVHVARLRYAQPICPPGFADMIPPVQTPVSNLQVADTCFYYPEDRGISESVRYGKMMADALGYNVPELKSEIAARAG</sequence>
<comment type="caution">
    <text evidence="2">The sequence shown here is derived from an EMBL/GenBank/DDBJ whole genome shotgun (WGS) entry which is preliminary data.</text>
</comment>
<dbReference type="Pfam" id="PF01593">
    <property type="entry name" value="Amino_oxidase"/>
    <property type="match status" value="1"/>
</dbReference>
<accession>A0A4Q2RDY5</accession>
<name>A0A4Q2RDY5_9HYPH</name>
<organism evidence="2 3">
    <name type="scientific">Lichenibacterium ramalinae</name>
    <dbReference type="NCBI Taxonomy" id="2316527"/>
    <lineage>
        <taxon>Bacteria</taxon>
        <taxon>Pseudomonadati</taxon>
        <taxon>Pseudomonadota</taxon>
        <taxon>Alphaproteobacteria</taxon>
        <taxon>Hyphomicrobiales</taxon>
        <taxon>Lichenihabitantaceae</taxon>
        <taxon>Lichenibacterium</taxon>
    </lineage>
</organism>
<dbReference type="OrthoDB" id="9803192at2"/>
<evidence type="ECO:0000313" key="3">
    <source>
        <dbReference type="Proteomes" id="UP000289411"/>
    </source>
</evidence>
<dbReference type="AlphaFoldDB" id="A0A4Q2RDY5"/>
<dbReference type="NCBIfam" id="NF005560">
    <property type="entry name" value="PRK07233.1"/>
    <property type="match status" value="1"/>
</dbReference>
<dbReference type="RefSeq" id="WP_129220445.1">
    <property type="nucleotide sequence ID" value="NZ_QYBC01000014.1"/>
</dbReference>
<proteinExistence type="predicted"/>
<dbReference type="InterPro" id="IPR002937">
    <property type="entry name" value="Amino_oxidase"/>
</dbReference>
<dbReference type="PRINTS" id="PR00411">
    <property type="entry name" value="PNDRDTASEI"/>
</dbReference>
<evidence type="ECO:0000313" key="2">
    <source>
        <dbReference type="EMBL" id="RYB03491.1"/>
    </source>
</evidence>
<dbReference type="InterPro" id="IPR036188">
    <property type="entry name" value="FAD/NAD-bd_sf"/>
</dbReference>
<dbReference type="Proteomes" id="UP000289411">
    <property type="component" value="Unassembled WGS sequence"/>
</dbReference>
<keyword evidence="3" id="KW-1185">Reference proteome</keyword>
<dbReference type="Gene3D" id="3.90.660.50">
    <property type="match status" value="1"/>
</dbReference>
<dbReference type="PANTHER" id="PTHR42923:SF46">
    <property type="entry name" value="AMINE OXIDASE"/>
    <property type="match status" value="1"/>
</dbReference>